<gene>
    <name evidence="3" type="ORF">C8D89_11770</name>
</gene>
<dbReference type="PANTHER" id="PTHR43798">
    <property type="entry name" value="MONOACYLGLYCEROL LIPASE"/>
    <property type="match status" value="1"/>
</dbReference>
<keyword evidence="4" id="KW-1185">Reference proteome</keyword>
<dbReference type="InterPro" id="IPR050266">
    <property type="entry name" value="AB_hydrolase_sf"/>
</dbReference>
<keyword evidence="1" id="KW-0378">Hydrolase</keyword>
<dbReference type="InterPro" id="IPR029058">
    <property type="entry name" value="AB_hydrolase_fold"/>
</dbReference>
<proteinExistence type="predicted"/>
<dbReference type="EMBL" id="QEKW01000017">
    <property type="protein sequence ID" value="PVZ04617.1"/>
    <property type="molecule type" value="Genomic_DNA"/>
</dbReference>
<organism evidence="3 4">
    <name type="scientific">Actinomycetospora cinnamomea</name>
    <dbReference type="NCBI Taxonomy" id="663609"/>
    <lineage>
        <taxon>Bacteria</taxon>
        <taxon>Bacillati</taxon>
        <taxon>Actinomycetota</taxon>
        <taxon>Actinomycetes</taxon>
        <taxon>Pseudonocardiales</taxon>
        <taxon>Pseudonocardiaceae</taxon>
        <taxon>Actinomycetospora</taxon>
    </lineage>
</organism>
<dbReference type="InterPro" id="IPR000073">
    <property type="entry name" value="AB_hydrolase_1"/>
</dbReference>
<dbReference type="Gene3D" id="3.40.50.1820">
    <property type="entry name" value="alpha/beta hydrolase"/>
    <property type="match status" value="1"/>
</dbReference>
<name>A0A2U1EXG0_9PSEU</name>
<evidence type="ECO:0000313" key="4">
    <source>
        <dbReference type="Proteomes" id="UP000245639"/>
    </source>
</evidence>
<dbReference type="SUPFAM" id="SSF53474">
    <property type="entry name" value="alpha/beta-Hydrolases"/>
    <property type="match status" value="1"/>
</dbReference>
<accession>A0A2U1EXG0</accession>
<protein>
    <submittedName>
        <fullName evidence="3">Pimeloyl-ACP methyl ester carboxylesterase</fullName>
    </submittedName>
</protein>
<comment type="caution">
    <text evidence="3">The sequence shown here is derived from an EMBL/GenBank/DDBJ whole genome shotgun (WGS) entry which is preliminary data.</text>
</comment>
<dbReference type="GO" id="GO:0016787">
    <property type="term" value="F:hydrolase activity"/>
    <property type="evidence" value="ECO:0007669"/>
    <property type="project" value="UniProtKB-KW"/>
</dbReference>
<evidence type="ECO:0000256" key="1">
    <source>
        <dbReference type="ARBA" id="ARBA00022801"/>
    </source>
</evidence>
<sequence>MGHLEVEDGRHIYFEHHAGGRRAVVLVHGWGVTARSWDTVAPALRAAGHEVVLLDLRCCGRSDKDFADVSIAAMGADVGRLCEHLGLESPVVDGWSLGGAVAVDAVARLGSAAGGLVLTGGATPRYTSAPDWPHGGTVDDVEGVLAGAAADRATTFKGVAQAVCAVPVSSDVVDWMWGMFLEMGPRGDDSLRDLAGLDQRKTLGTLEMPVLLLHGRQDGFVAFSGAEAAVDLYPDARLVPFDASGHAPHLEERDAYLSELLAFLDQTDR</sequence>
<reference evidence="3 4" key="1">
    <citation type="submission" date="2018-04" db="EMBL/GenBank/DDBJ databases">
        <title>Genomic Encyclopedia of Type Strains, Phase IV (KMG-IV): sequencing the most valuable type-strain genomes for metagenomic binning, comparative biology and taxonomic classification.</title>
        <authorList>
            <person name="Goeker M."/>
        </authorList>
    </citation>
    <scope>NUCLEOTIDE SEQUENCE [LARGE SCALE GENOMIC DNA]</scope>
    <source>
        <strain evidence="3 4">DSM 45771</strain>
    </source>
</reference>
<dbReference type="Proteomes" id="UP000245639">
    <property type="component" value="Unassembled WGS sequence"/>
</dbReference>
<evidence type="ECO:0000313" key="3">
    <source>
        <dbReference type="EMBL" id="PVZ04617.1"/>
    </source>
</evidence>
<feature type="domain" description="AB hydrolase-1" evidence="2">
    <location>
        <begin position="23"/>
        <end position="132"/>
    </location>
</feature>
<dbReference type="OrthoDB" id="9785847at2"/>
<evidence type="ECO:0000259" key="2">
    <source>
        <dbReference type="Pfam" id="PF00561"/>
    </source>
</evidence>
<dbReference type="GO" id="GO:0016020">
    <property type="term" value="C:membrane"/>
    <property type="evidence" value="ECO:0007669"/>
    <property type="project" value="TreeGrafter"/>
</dbReference>
<dbReference type="Pfam" id="PF00561">
    <property type="entry name" value="Abhydrolase_1"/>
    <property type="match status" value="1"/>
</dbReference>
<dbReference type="PANTHER" id="PTHR43798:SF31">
    <property type="entry name" value="AB HYDROLASE SUPERFAMILY PROTEIN YCLE"/>
    <property type="match status" value="1"/>
</dbReference>
<dbReference type="AlphaFoldDB" id="A0A2U1EXG0"/>
<dbReference type="RefSeq" id="WP_116710607.1">
    <property type="nucleotide sequence ID" value="NZ_QEKW01000017.1"/>
</dbReference>